<reference evidence="2" key="1">
    <citation type="journal article" date="2023" name="Mol. Phylogenet. Evol.">
        <title>Genome-scale phylogeny and comparative genomics of the fungal order Sordariales.</title>
        <authorList>
            <person name="Hensen N."/>
            <person name="Bonometti L."/>
            <person name="Westerberg I."/>
            <person name="Brannstrom I.O."/>
            <person name="Guillou S."/>
            <person name="Cros-Aarteil S."/>
            <person name="Calhoun S."/>
            <person name="Haridas S."/>
            <person name="Kuo A."/>
            <person name="Mondo S."/>
            <person name="Pangilinan J."/>
            <person name="Riley R."/>
            <person name="LaButti K."/>
            <person name="Andreopoulos B."/>
            <person name="Lipzen A."/>
            <person name="Chen C."/>
            <person name="Yan M."/>
            <person name="Daum C."/>
            <person name="Ng V."/>
            <person name="Clum A."/>
            <person name="Steindorff A."/>
            <person name="Ohm R.A."/>
            <person name="Martin F."/>
            <person name="Silar P."/>
            <person name="Natvig D.O."/>
            <person name="Lalanne C."/>
            <person name="Gautier V."/>
            <person name="Ament-Velasquez S.L."/>
            <person name="Kruys A."/>
            <person name="Hutchinson M.I."/>
            <person name="Powell A.J."/>
            <person name="Barry K."/>
            <person name="Miller A.N."/>
            <person name="Grigoriev I.V."/>
            <person name="Debuchy R."/>
            <person name="Gladieux P."/>
            <person name="Hiltunen Thoren M."/>
            <person name="Johannesson H."/>
        </authorList>
    </citation>
    <scope>NUCLEOTIDE SEQUENCE</scope>
    <source>
        <strain evidence="2">CBS 315.58</strain>
    </source>
</reference>
<dbReference type="PANTHER" id="PTHR35605:SF1">
    <property type="entry name" value="ECP2 EFFECTOR PROTEIN DOMAIN-CONTAINING PROTEIN-RELATED"/>
    <property type="match status" value="1"/>
</dbReference>
<evidence type="ECO:0000313" key="2">
    <source>
        <dbReference type="EMBL" id="KAK4197240.1"/>
    </source>
</evidence>
<comment type="caution">
    <text evidence="2">The sequence shown here is derived from an EMBL/GenBank/DDBJ whole genome shotgun (WGS) entry which is preliminary data.</text>
</comment>
<keyword evidence="3" id="KW-1185">Reference proteome</keyword>
<evidence type="ECO:0000256" key="1">
    <source>
        <dbReference type="SAM" id="SignalP"/>
    </source>
</evidence>
<organism evidence="2 3">
    <name type="scientific">Triangularia verruculosa</name>
    <dbReference type="NCBI Taxonomy" id="2587418"/>
    <lineage>
        <taxon>Eukaryota</taxon>
        <taxon>Fungi</taxon>
        <taxon>Dikarya</taxon>
        <taxon>Ascomycota</taxon>
        <taxon>Pezizomycotina</taxon>
        <taxon>Sordariomycetes</taxon>
        <taxon>Sordariomycetidae</taxon>
        <taxon>Sordariales</taxon>
        <taxon>Podosporaceae</taxon>
        <taxon>Triangularia</taxon>
    </lineage>
</organism>
<dbReference type="EMBL" id="MU863967">
    <property type="protein sequence ID" value="KAK4197240.1"/>
    <property type="molecule type" value="Genomic_DNA"/>
</dbReference>
<accession>A0AAN6XD60</accession>
<feature type="signal peptide" evidence="1">
    <location>
        <begin position="1"/>
        <end position="20"/>
    </location>
</feature>
<keyword evidence="1" id="KW-0732">Signal</keyword>
<feature type="chain" id="PRO_5042951217" evidence="1">
    <location>
        <begin position="21"/>
        <end position="193"/>
    </location>
</feature>
<gene>
    <name evidence="2" type="ORF">QBC40DRAFT_181479</name>
</gene>
<dbReference type="Proteomes" id="UP001303160">
    <property type="component" value="Unassembled WGS sequence"/>
</dbReference>
<protein>
    <submittedName>
        <fullName evidence="2">Uncharacterized protein</fullName>
    </submittedName>
</protein>
<evidence type="ECO:0000313" key="3">
    <source>
        <dbReference type="Proteomes" id="UP001303160"/>
    </source>
</evidence>
<dbReference type="AlphaFoldDB" id="A0AAN6XD60"/>
<sequence>MLSLITLATSALALFGLARGAIPDATWNLPINLTDPNSPTVSVTGTIQMAVAQMEADYPGWNATFMALEPRPSDDNRKDDEPEPNIVYKCNTSEAMAYKADIKEGIKYLRKVPGTAKNGAGPDNCGRVSCSYNSAIIWCNQDDEEKELQWYQIADAAQYTYYYCLFDIHVIYVRGHGDYVDDKWGVIIRKEYC</sequence>
<proteinExistence type="predicted"/>
<reference evidence="2" key="2">
    <citation type="submission" date="2023-05" db="EMBL/GenBank/DDBJ databases">
        <authorList>
            <consortium name="Lawrence Berkeley National Laboratory"/>
            <person name="Steindorff A."/>
            <person name="Hensen N."/>
            <person name="Bonometti L."/>
            <person name="Westerberg I."/>
            <person name="Brannstrom I.O."/>
            <person name="Guillou S."/>
            <person name="Cros-Aarteil S."/>
            <person name="Calhoun S."/>
            <person name="Haridas S."/>
            <person name="Kuo A."/>
            <person name="Mondo S."/>
            <person name="Pangilinan J."/>
            <person name="Riley R."/>
            <person name="Labutti K."/>
            <person name="Andreopoulos B."/>
            <person name="Lipzen A."/>
            <person name="Chen C."/>
            <person name="Yanf M."/>
            <person name="Daum C."/>
            <person name="Ng V."/>
            <person name="Clum A."/>
            <person name="Ohm R."/>
            <person name="Martin F."/>
            <person name="Silar P."/>
            <person name="Natvig D."/>
            <person name="Lalanne C."/>
            <person name="Gautier V."/>
            <person name="Ament-Velasquez S.L."/>
            <person name="Kruys A."/>
            <person name="Hutchinson M.I."/>
            <person name="Powell A.J."/>
            <person name="Barry K."/>
            <person name="Miller A.N."/>
            <person name="Grigoriev I.V."/>
            <person name="Debuchy R."/>
            <person name="Gladieux P."/>
            <person name="Thoren M.H."/>
            <person name="Johannesson H."/>
        </authorList>
    </citation>
    <scope>NUCLEOTIDE SEQUENCE</scope>
    <source>
        <strain evidence="2">CBS 315.58</strain>
    </source>
</reference>
<name>A0AAN6XD60_9PEZI</name>
<dbReference type="PANTHER" id="PTHR35605">
    <property type="entry name" value="ECP2 EFFECTOR PROTEIN DOMAIN-CONTAINING PROTEIN-RELATED"/>
    <property type="match status" value="1"/>
</dbReference>